<dbReference type="PANTHER" id="PTHR43531">
    <property type="entry name" value="PROTEIN ICFG"/>
    <property type="match status" value="1"/>
</dbReference>
<accession>A0ABQ6ZC86</accession>
<evidence type="ECO:0000259" key="4">
    <source>
        <dbReference type="PROSITE" id="PS50885"/>
    </source>
</evidence>
<feature type="transmembrane region" description="Helical" evidence="3">
    <location>
        <begin position="12"/>
        <end position="32"/>
    </location>
</feature>
<keyword evidence="3" id="KW-0472">Membrane</keyword>
<dbReference type="Pfam" id="PF00672">
    <property type="entry name" value="HAMP"/>
    <property type="match status" value="1"/>
</dbReference>
<dbReference type="CDD" id="cd06225">
    <property type="entry name" value="HAMP"/>
    <property type="match status" value="1"/>
</dbReference>
<feature type="non-terminal residue" evidence="5">
    <location>
        <position position="1"/>
    </location>
</feature>
<evidence type="ECO:0000256" key="1">
    <source>
        <dbReference type="ARBA" id="ARBA00022500"/>
    </source>
</evidence>
<comment type="caution">
    <text evidence="5">The sequence shown here is derived from an EMBL/GenBank/DDBJ whole genome shotgun (WGS) entry which is preliminary data.</text>
</comment>
<name>A0ABQ6ZC86_9GAMM</name>
<evidence type="ECO:0000256" key="2">
    <source>
        <dbReference type="ARBA" id="ARBA00029447"/>
    </source>
</evidence>
<dbReference type="InterPro" id="IPR051310">
    <property type="entry name" value="MCP_chemotaxis"/>
</dbReference>
<evidence type="ECO:0000313" key="5">
    <source>
        <dbReference type="EMBL" id="KAF1719626.1"/>
    </source>
</evidence>
<dbReference type="SMART" id="SM00304">
    <property type="entry name" value="HAMP"/>
    <property type="match status" value="1"/>
</dbReference>
<sequence length="393" mass="42254">AAWNNRTTAFKLTLICCLSTVGILVPSVAYLAQLREQLAVNRTELASMPALEELLDVVSALNLRRGGDARTTDVQADITALYEKAVASAAAQPHLNDSHASIEKLAREWRTLRDLAHDDPSIAEHVEQALQAVEILGDESLLVYTPHPESYHLMLGTSQSLPRAASALADVLGDIHRRGPDVADAHREVLLDIFHQELGSYVREMDKALSLTGTAAPALRSAHSVVKDAYAADDAQADPAALAALAAKLAAIDNAALAELQSQSSAHLRAARAKMYIGAAMVALILALVVGASWYTVRAITRGIRHAAKVASRISSGDLDTPIPSRYRDEVGQLLMSMRDMQSTVHRVVASQREMAAKHEEGTISFRCDDSAFPGGFGEMVRGTNELVASHIH</sequence>
<dbReference type="RefSeq" id="WP_162339383.1">
    <property type="nucleotide sequence ID" value="NZ_PDWW01000057.1"/>
</dbReference>
<dbReference type="Proteomes" id="UP000781710">
    <property type="component" value="Unassembled WGS sequence"/>
</dbReference>
<dbReference type="Gene3D" id="1.20.120.1530">
    <property type="match status" value="1"/>
</dbReference>
<dbReference type="SUPFAM" id="SSF158472">
    <property type="entry name" value="HAMP domain-like"/>
    <property type="match status" value="1"/>
</dbReference>
<keyword evidence="3" id="KW-1133">Transmembrane helix</keyword>
<protein>
    <recommendedName>
        <fullName evidence="4">HAMP domain-containing protein</fullName>
    </recommendedName>
</protein>
<dbReference type="EMBL" id="PDWW01000057">
    <property type="protein sequence ID" value="KAF1719626.1"/>
    <property type="molecule type" value="Genomic_DNA"/>
</dbReference>
<organism evidence="5 6">
    <name type="scientific">Pseudoxanthomonas japonensis</name>
    <dbReference type="NCBI Taxonomy" id="69284"/>
    <lineage>
        <taxon>Bacteria</taxon>
        <taxon>Pseudomonadati</taxon>
        <taxon>Pseudomonadota</taxon>
        <taxon>Gammaproteobacteria</taxon>
        <taxon>Lysobacterales</taxon>
        <taxon>Lysobacteraceae</taxon>
        <taxon>Pseudoxanthomonas</taxon>
    </lineage>
</organism>
<proteinExistence type="inferred from homology"/>
<feature type="domain" description="HAMP" evidence="4">
    <location>
        <begin position="298"/>
        <end position="350"/>
    </location>
</feature>
<evidence type="ECO:0000313" key="6">
    <source>
        <dbReference type="Proteomes" id="UP000781710"/>
    </source>
</evidence>
<feature type="non-terminal residue" evidence="5">
    <location>
        <position position="393"/>
    </location>
</feature>
<keyword evidence="6" id="KW-1185">Reference proteome</keyword>
<gene>
    <name evidence="5" type="ORF">CSC78_18720</name>
</gene>
<dbReference type="InterPro" id="IPR003660">
    <property type="entry name" value="HAMP_dom"/>
</dbReference>
<keyword evidence="1" id="KW-0145">Chemotaxis</keyword>
<keyword evidence="3" id="KW-0812">Transmembrane</keyword>
<dbReference type="PROSITE" id="PS50885">
    <property type="entry name" value="HAMP"/>
    <property type="match status" value="1"/>
</dbReference>
<dbReference type="PANTHER" id="PTHR43531:SF11">
    <property type="entry name" value="METHYL-ACCEPTING CHEMOTAXIS PROTEIN 3"/>
    <property type="match status" value="1"/>
</dbReference>
<comment type="similarity">
    <text evidence="2">Belongs to the methyl-accepting chemotaxis (MCP) protein family.</text>
</comment>
<reference evidence="5 6" key="1">
    <citation type="submission" date="2017-10" db="EMBL/GenBank/DDBJ databases">
        <title>Whole genome sequencing of members of genus Pseudoxanthomonas.</title>
        <authorList>
            <person name="Kumar S."/>
            <person name="Bansal K."/>
            <person name="Kaur A."/>
            <person name="Patil P."/>
            <person name="Sharma S."/>
            <person name="Patil P.B."/>
        </authorList>
    </citation>
    <scope>NUCLEOTIDE SEQUENCE [LARGE SCALE GENOMIC DNA]</scope>
    <source>
        <strain evidence="5 6">DSM 17109</strain>
    </source>
</reference>
<feature type="transmembrane region" description="Helical" evidence="3">
    <location>
        <begin position="275"/>
        <end position="295"/>
    </location>
</feature>
<evidence type="ECO:0000256" key="3">
    <source>
        <dbReference type="SAM" id="Phobius"/>
    </source>
</evidence>